<name>A0A0R3R9X4_9BILA</name>
<evidence type="ECO:0000313" key="1">
    <source>
        <dbReference type="EMBL" id="VDO51160.1"/>
    </source>
</evidence>
<keyword evidence="2" id="KW-1185">Reference proteome</keyword>
<dbReference type="EMBL" id="UZAG01021648">
    <property type="protein sequence ID" value="VDO51160.1"/>
    <property type="molecule type" value="Genomic_DNA"/>
</dbReference>
<evidence type="ECO:0000313" key="3">
    <source>
        <dbReference type="WBParaSite" id="BTMF_0001683701-mRNA-1"/>
    </source>
</evidence>
<reference evidence="3" key="1">
    <citation type="submission" date="2017-02" db="UniProtKB">
        <authorList>
            <consortium name="WormBaseParasite"/>
        </authorList>
    </citation>
    <scope>IDENTIFICATION</scope>
</reference>
<dbReference type="AlphaFoldDB" id="A0A0R3R9X4"/>
<sequence>MRLSTMLSSPQRAVVPLHTGQLATSPIFNQRRTIIETAVPVQLSQFLKQYYGFEEGADLYILPNNPNKLVSFF</sequence>
<accession>A0A0R3R9X4</accession>
<proteinExistence type="predicted"/>
<reference evidence="1 2" key="2">
    <citation type="submission" date="2018-11" db="EMBL/GenBank/DDBJ databases">
        <authorList>
            <consortium name="Pathogen Informatics"/>
        </authorList>
    </citation>
    <scope>NUCLEOTIDE SEQUENCE [LARGE SCALE GENOMIC DNA]</scope>
</reference>
<dbReference type="Proteomes" id="UP000280834">
    <property type="component" value="Unassembled WGS sequence"/>
</dbReference>
<dbReference type="STRING" id="42155.A0A0R3R9X4"/>
<evidence type="ECO:0000313" key="2">
    <source>
        <dbReference type="Proteomes" id="UP000280834"/>
    </source>
</evidence>
<dbReference type="WBParaSite" id="BTMF_0001683701-mRNA-1">
    <property type="protein sequence ID" value="BTMF_0001683701-mRNA-1"/>
    <property type="gene ID" value="BTMF_0001683701"/>
</dbReference>
<protein>
    <submittedName>
        <fullName evidence="1 3">Uncharacterized protein</fullName>
    </submittedName>
</protein>
<organism evidence="3">
    <name type="scientific">Brugia timori</name>
    <dbReference type="NCBI Taxonomy" id="42155"/>
    <lineage>
        <taxon>Eukaryota</taxon>
        <taxon>Metazoa</taxon>
        <taxon>Ecdysozoa</taxon>
        <taxon>Nematoda</taxon>
        <taxon>Chromadorea</taxon>
        <taxon>Rhabditida</taxon>
        <taxon>Spirurina</taxon>
        <taxon>Spiruromorpha</taxon>
        <taxon>Filarioidea</taxon>
        <taxon>Onchocercidae</taxon>
        <taxon>Brugia</taxon>
    </lineage>
</organism>
<gene>
    <name evidence="1" type="ORF">BTMF_LOCUS14811</name>
</gene>